<gene>
    <name evidence="3" type="ORF">UFOVP1064_13</name>
    <name evidence="4" type="ORF">UFOVP1197_50</name>
    <name evidence="5" type="ORF">UFOVP1294_40</name>
    <name evidence="6" type="ORF">UFOVP1412_43</name>
    <name evidence="7" type="ORF">UFOVP1515_28</name>
    <name evidence="1" type="ORF">UFOVP659_62</name>
    <name evidence="2" type="ORF">UFOVP885_41</name>
</gene>
<dbReference type="EMBL" id="LR796846">
    <property type="protein sequence ID" value="CAB4169468.1"/>
    <property type="molecule type" value="Genomic_DNA"/>
</dbReference>
<protein>
    <submittedName>
        <fullName evidence="4">Uncharacterized protein</fullName>
    </submittedName>
</protein>
<reference evidence="4" key="1">
    <citation type="submission" date="2020-05" db="EMBL/GenBank/DDBJ databases">
        <authorList>
            <person name="Chiriac C."/>
            <person name="Salcher M."/>
            <person name="Ghai R."/>
            <person name="Kavagutti S V."/>
        </authorList>
    </citation>
    <scope>NUCLEOTIDE SEQUENCE</scope>
</reference>
<evidence type="ECO:0000313" key="1">
    <source>
        <dbReference type="EMBL" id="CAB4156403.1"/>
    </source>
</evidence>
<proteinExistence type="predicted"/>
<dbReference type="EMBL" id="LR797154">
    <property type="protein sequence ID" value="CAB4190294.1"/>
    <property type="molecule type" value="Genomic_DNA"/>
</dbReference>
<evidence type="ECO:0000313" key="5">
    <source>
        <dbReference type="EMBL" id="CAB4195810.1"/>
    </source>
</evidence>
<evidence type="ECO:0000313" key="2">
    <source>
        <dbReference type="EMBL" id="CAB4169468.1"/>
    </source>
</evidence>
<name>A0A6J5RF78_9CAUD</name>
<organism evidence="4">
    <name type="scientific">uncultured Caudovirales phage</name>
    <dbReference type="NCBI Taxonomy" id="2100421"/>
    <lineage>
        <taxon>Viruses</taxon>
        <taxon>Duplodnaviria</taxon>
        <taxon>Heunggongvirae</taxon>
        <taxon>Uroviricota</taxon>
        <taxon>Caudoviricetes</taxon>
        <taxon>Peduoviridae</taxon>
        <taxon>Maltschvirus</taxon>
        <taxon>Maltschvirus maltsch</taxon>
    </lineage>
</organism>
<sequence>MTNLNFNAPSISSAAMLVDLSISQWKGLRRDKEASKNLADSVGAKRGHMTANKKLLGDSLELKAIDSFVGAARTGVHQDMTMPWSNSGLRLLPTAKFFDYQKAITAQQAKFYELLEEFLQSYEWARTEAKAALGSVFNDREYPTRSVLATKFRFVVNYLPVPEVGDWRVDMGNTARNELAEHYSKYYEEQNRTAVATLYEQTLKPLLHMSKKLADPVAGDAVNKSGIQTFRDTLVENVVDMIDRLEVYNVMGDLTIRETRFKLQQMLDGITPDALREDAHLRRETKRKVDEVIASLPSLDNW</sequence>
<dbReference type="EMBL" id="LR797365">
    <property type="protein sequence ID" value="CAB4210741.1"/>
    <property type="molecule type" value="Genomic_DNA"/>
</dbReference>
<dbReference type="EMBL" id="LR798365">
    <property type="protein sequence ID" value="CAB5226729.1"/>
    <property type="molecule type" value="Genomic_DNA"/>
</dbReference>
<evidence type="ECO:0000313" key="7">
    <source>
        <dbReference type="EMBL" id="CAB5226729.1"/>
    </source>
</evidence>
<evidence type="ECO:0000313" key="4">
    <source>
        <dbReference type="EMBL" id="CAB4190294.1"/>
    </source>
</evidence>
<dbReference type="EMBL" id="LR796628">
    <property type="protein sequence ID" value="CAB4156403.1"/>
    <property type="molecule type" value="Genomic_DNA"/>
</dbReference>
<evidence type="ECO:0000313" key="6">
    <source>
        <dbReference type="EMBL" id="CAB4210741.1"/>
    </source>
</evidence>
<dbReference type="EMBL" id="LR797015">
    <property type="protein sequence ID" value="CAB4181126.1"/>
    <property type="molecule type" value="Genomic_DNA"/>
</dbReference>
<evidence type="ECO:0000313" key="3">
    <source>
        <dbReference type="EMBL" id="CAB4181126.1"/>
    </source>
</evidence>
<dbReference type="EMBL" id="LR797241">
    <property type="protein sequence ID" value="CAB4195810.1"/>
    <property type="molecule type" value="Genomic_DNA"/>
</dbReference>
<accession>A0A6J5RF78</accession>